<evidence type="ECO:0000313" key="1">
    <source>
        <dbReference type="EMBL" id="OIQ76400.1"/>
    </source>
</evidence>
<organism evidence="1">
    <name type="scientific">mine drainage metagenome</name>
    <dbReference type="NCBI Taxonomy" id="410659"/>
    <lineage>
        <taxon>unclassified sequences</taxon>
        <taxon>metagenomes</taxon>
        <taxon>ecological metagenomes</taxon>
    </lineage>
</organism>
<name>A0A1J5PZJ3_9ZZZZ</name>
<sequence length="156" mass="16449">MWRATGHRQLAFLSVAPDADCEIEGLVAAVPRGDWAALDAREFAYAREPLAAGAIWHGLAGAARVQIYAVPEDGVARALADHPILLSYLDVVVQGFATEFGDEGVARFFATTAGWEAPILDDRAAPRYPRAQQLTGGGRALVDGHLAALGAARISG</sequence>
<dbReference type="AlphaFoldDB" id="A0A1J5PZJ3"/>
<gene>
    <name evidence="1" type="ORF">GALL_419170</name>
</gene>
<comment type="caution">
    <text evidence="1">The sequence shown here is derived from an EMBL/GenBank/DDBJ whole genome shotgun (WGS) entry which is preliminary data.</text>
</comment>
<reference evidence="1" key="1">
    <citation type="submission" date="2016-10" db="EMBL/GenBank/DDBJ databases">
        <title>Sequence of Gallionella enrichment culture.</title>
        <authorList>
            <person name="Poehlein A."/>
            <person name="Muehling M."/>
            <person name="Daniel R."/>
        </authorList>
    </citation>
    <scope>NUCLEOTIDE SEQUENCE</scope>
</reference>
<protein>
    <submittedName>
        <fullName evidence="1">Uncharacterized protein</fullName>
    </submittedName>
</protein>
<accession>A0A1J5PZJ3</accession>
<proteinExistence type="predicted"/>
<dbReference type="EMBL" id="MLJW01001879">
    <property type="protein sequence ID" value="OIQ76400.1"/>
    <property type="molecule type" value="Genomic_DNA"/>
</dbReference>